<evidence type="ECO:0000313" key="1">
    <source>
        <dbReference type="EMBL" id="MBP2193992.1"/>
    </source>
</evidence>
<evidence type="ECO:0000313" key="2">
    <source>
        <dbReference type="Proteomes" id="UP001519325"/>
    </source>
</evidence>
<dbReference type="Pfam" id="PF13671">
    <property type="entry name" value="AAA_33"/>
    <property type="match status" value="1"/>
</dbReference>
<proteinExistence type="predicted"/>
<keyword evidence="1" id="KW-0067">ATP-binding</keyword>
<name>A0ABS4QQJ8_9NOCA</name>
<dbReference type="GO" id="GO:0005524">
    <property type="term" value="F:ATP binding"/>
    <property type="evidence" value="ECO:0007669"/>
    <property type="project" value="UniProtKB-KW"/>
</dbReference>
<dbReference type="InterPro" id="IPR027417">
    <property type="entry name" value="P-loop_NTPase"/>
</dbReference>
<comment type="caution">
    <text evidence="1">The sequence shown here is derived from an EMBL/GenBank/DDBJ whole genome shotgun (WGS) entry which is preliminary data.</text>
</comment>
<dbReference type="SUPFAM" id="SSF52540">
    <property type="entry name" value="P-loop containing nucleoside triphosphate hydrolases"/>
    <property type="match status" value="1"/>
</dbReference>
<dbReference type="RefSeq" id="WP_209897180.1">
    <property type="nucleotide sequence ID" value="NZ_JAGGMR010000001.1"/>
</dbReference>
<organism evidence="1 2">
    <name type="scientific">Nocardia goodfellowii</name>
    <dbReference type="NCBI Taxonomy" id="882446"/>
    <lineage>
        <taxon>Bacteria</taxon>
        <taxon>Bacillati</taxon>
        <taxon>Actinomycetota</taxon>
        <taxon>Actinomycetes</taxon>
        <taxon>Mycobacteriales</taxon>
        <taxon>Nocardiaceae</taxon>
        <taxon>Nocardia</taxon>
    </lineage>
</organism>
<dbReference type="Proteomes" id="UP001519325">
    <property type="component" value="Unassembled WGS sequence"/>
</dbReference>
<keyword evidence="1" id="KW-0547">Nucleotide-binding</keyword>
<dbReference type="EMBL" id="JAGGMR010000001">
    <property type="protein sequence ID" value="MBP2193992.1"/>
    <property type="molecule type" value="Genomic_DNA"/>
</dbReference>
<protein>
    <submittedName>
        <fullName evidence="1">Energy-coupling factor transporter ATP-binding protein EcfA2</fullName>
    </submittedName>
</protein>
<reference evidence="1 2" key="1">
    <citation type="submission" date="2021-03" db="EMBL/GenBank/DDBJ databases">
        <title>Sequencing the genomes of 1000 actinobacteria strains.</title>
        <authorList>
            <person name="Klenk H.-P."/>
        </authorList>
    </citation>
    <scope>NUCLEOTIDE SEQUENCE [LARGE SCALE GENOMIC DNA]</scope>
    <source>
        <strain evidence="1 2">DSM 45516</strain>
    </source>
</reference>
<gene>
    <name evidence="1" type="ORF">BJ987_006893</name>
</gene>
<dbReference type="Gene3D" id="3.40.50.300">
    <property type="entry name" value="P-loop containing nucleotide triphosphate hydrolases"/>
    <property type="match status" value="1"/>
</dbReference>
<keyword evidence="2" id="KW-1185">Reference proteome</keyword>
<sequence>MASAVYLITGIQASGKSTVAQALAERLPRSAHVRGDAFRRFVVNGRVEMSPEPAPEALDQLRLRHRLAAHAADEYAAAGFTAVLQDNIFGDLLPWTIAQIRTRPLYVVVLAPQPAAVAAREAARGKSAYGTFTVEDLDTGLRETTPRLGLWLDSTDLTVEQTVDAILTRAQPHH</sequence>
<accession>A0ABS4QQJ8</accession>